<feature type="transmembrane region" description="Helical" evidence="7">
    <location>
        <begin position="100"/>
        <end position="119"/>
    </location>
</feature>
<sequence>MTRPNELTVPKRWSSEAGKNKAARAKSFHWKENMTGYLFLLPCLVIFSIFLFYPLFQSIYLSFHMTDPQGRVAGWVGLDNFTQLFTTDKFLNNLKVTMQFVLYTVPAAIVWALILAAFTHHKLKGMSMFQFIFSLPIAISAGTGAVIWTQLFHPTTGMLNYFLSKVGIDPVFWLSDPAWALISVSIVTVWMNLGFNYIVLLSGFQSIPQDIYDSAKIDGAGPVRSFWSLLLPLLSPTLFFVLVVSVIGAFQTFAQIHIMTKGGPMNMTNVVVYQIYQDAFVNYRFGEGSAQALVLFAIILILTMLQFKVLEKKVHYQ</sequence>
<dbReference type="InterPro" id="IPR035906">
    <property type="entry name" value="MetI-like_sf"/>
</dbReference>
<evidence type="ECO:0000259" key="8">
    <source>
        <dbReference type="PROSITE" id="PS50928"/>
    </source>
</evidence>
<keyword evidence="10" id="KW-1185">Reference proteome</keyword>
<protein>
    <submittedName>
        <fullName evidence="9">Carbohydrate ABC transporter permease</fullName>
    </submittedName>
</protein>
<keyword evidence="5 7" id="KW-1133">Transmembrane helix</keyword>
<keyword evidence="2 7" id="KW-0813">Transport</keyword>
<evidence type="ECO:0000256" key="5">
    <source>
        <dbReference type="ARBA" id="ARBA00022989"/>
    </source>
</evidence>
<dbReference type="EMBL" id="JBHSQV010000171">
    <property type="protein sequence ID" value="MFC5987804.1"/>
    <property type="molecule type" value="Genomic_DNA"/>
</dbReference>
<feature type="transmembrane region" description="Helical" evidence="7">
    <location>
        <begin position="131"/>
        <end position="151"/>
    </location>
</feature>
<evidence type="ECO:0000256" key="1">
    <source>
        <dbReference type="ARBA" id="ARBA00004651"/>
    </source>
</evidence>
<evidence type="ECO:0000256" key="3">
    <source>
        <dbReference type="ARBA" id="ARBA00022475"/>
    </source>
</evidence>
<evidence type="ECO:0000256" key="4">
    <source>
        <dbReference type="ARBA" id="ARBA00022692"/>
    </source>
</evidence>
<dbReference type="PANTHER" id="PTHR30193">
    <property type="entry name" value="ABC TRANSPORTER PERMEASE PROTEIN"/>
    <property type="match status" value="1"/>
</dbReference>
<evidence type="ECO:0000313" key="10">
    <source>
        <dbReference type="Proteomes" id="UP001596250"/>
    </source>
</evidence>
<reference evidence="10" key="1">
    <citation type="journal article" date="2019" name="Int. J. Syst. Evol. Microbiol.">
        <title>The Global Catalogue of Microorganisms (GCM) 10K type strain sequencing project: providing services to taxonomists for standard genome sequencing and annotation.</title>
        <authorList>
            <consortium name="The Broad Institute Genomics Platform"/>
            <consortium name="The Broad Institute Genome Sequencing Center for Infectious Disease"/>
            <person name="Wu L."/>
            <person name="Ma J."/>
        </authorList>
    </citation>
    <scope>NUCLEOTIDE SEQUENCE [LARGE SCALE GENOMIC DNA]</scope>
    <source>
        <strain evidence="10">CCM 8749</strain>
    </source>
</reference>
<feature type="transmembrane region" description="Helical" evidence="7">
    <location>
        <begin position="290"/>
        <end position="310"/>
    </location>
</feature>
<keyword evidence="3" id="KW-1003">Cell membrane</keyword>
<keyword evidence="6 7" id="KW-0472">Membrane</keyword>
<keyword evidence="4 7" id="KW-0812">Transmembrane</keyword>
<feature type="transmembrane region" description="Helical" evidence="7">
    <location>
        <begin position="36"/>
        <end position="56"/>
    </location>
</feature>
<name>A0ABW1IS22_9BACL</name>
<organism evidence="9 10">
    <name type="scientific">Marinicrinis lubricantis</name>
    <dbReference type="NCBI Taxonomy" id="2086470"/>
    <lineage>
        <taxon>Bacteria</taxon>
        <taxon>Bacillati</taxon>
        <taxon>Bacillota</taxon>
        <taxon>Bacilli</taxon>
        <taxon>Bacillales</taxon>
        <taxon>Paenibacillaceae</taxon>
    </lineage>
</organism>
<dbReference type="Proteomes" id="UP001596250">
    <property type="component" value="Unassembled WGS sequence"/>
</dbReference>
<dbReference type="PROSITE" id="PS50928">
    <property type="entry name" value="ABC_TM1"/>
    <property type="match status" value="1"/>
</dbReference>
<feature type="domain" description="ABC transmembrane type-1" evidence="8">
    <location>
        <begin position="90"/>
        <end position="306"/>
    </location>
</feature>
<dbReference type="Gene3D" id="1.10.3720.10">
    <property type="entry name" value="MetI-like"/>
    <property type="match status" value="1"/>
</dbReference>
<comment type="caution">
    <text evidence="9">The sequence shown here is derived from an EMBL/GenBank/DDBJ whole genome shotgun (WGS) entry which is preliminary data.</text>
</comment>
<accession>A0ABW1IS22</accession>
<dbReference type="PANTHER" id="PTHR30193:SF37">
    <property type="entry name" value="INNER MEMBRANE ABC TRANSPORTER PERMEASE PROTEIN YCJO"/>
    <property type="match status" value="1"/>
</dbReference>
<evidence type="ECO:0000256" key="7">
    <source>
        <dbReference type="RuleBase" id="RU363032"/>
    </source>
</evidence>
<dbReference type="InterPro" id="IPR000515">
    <property type="entry name" value="MetI-like"/>
</dbReference>
<dbReference type="Pfam" id="PF00528">
    <property type="entry name" value="BPD_transp_1"/>
    <property type="match status" value="1"/>
</dbReference>
<gene>
    <name evidence="9" type="ORF">ACFPXP_15470</name>
</gene>
<evidence type="ECO:0000313" key="9">
    <source>
        <dbReference type="EMBL" id="MFC5987804.1"/>
    </source>
</evidence>
<dbReference type="SUPFAM" id="SSF161098">
    <property type="entry name" value="MetI-like"/>
    <property type="match status" value="1"/>
</dbReference>
<dbReference type="RefSeq" id="WP_379895225.1">
    <property type="nucleotide sequence ID" value="NZ_CBCSCT010000030.1"/>
</dbReference>
<dbReference type="CDD" id="cd06261">
    <property type="entry name" value="TM_PBP2"/>
    <property type="match status" value="1"/>
</dbReference>
<feature type="transmembrane region" description="Helical" evidence="7">
    <location>
        <begin position="178"/>
        <end position="204"/>
    </location>
</feature>
<comment type="similarity">
    <text evidence="7">Belongs to the binding-protein-dependent transport system permease family.</text>
</comment>
<evidence type="ECO:0000256" key="6">
    <source>
        <dbReference type="ARBA" id="ARBA00023136"/>
    </source>
</evidence>
<feature type="transmembrane region" description="Helical" evidence="7">
    <location>
        <begin position="225"/>
        <end position="250"/>
    </location>
</feature>
<proteinExistence type="inferred from homology"/>
<dbReference type="InterPro" id="IPR051393">
    <property type="entry name" value="ABC_transporter_permease"/>
</dbReference>
<evidence type="ECO:0000256" key="2">
    <source>
        <dbReference type="ARBA" id="ARBA00022448"/>
    </source>
</evidence>
<comment type="subcellular location">
    <subcellularLocation>
        <location evidence="1 7">Cell membrane</location>
        <topology evidence="1 7">Multi-pass membrane protein</topology>
    </subcellularLocation>
</comment>